<gene>
    <name evidence="3" type="ORF">MKW94_002799</name>
</gene>
<reference evidence="3" key="1">
    <citation type="submission" date="2022-03" db="EMBL/GenBank/DDBJ databases">
        <title>A functionally conserved STORR gene fusion in Papaver species that diverged 16.8 million years ago.</title>
        <authorList>
            <person name="Catania T."/>
        </authorList>
    </citation>
    <scope>NUCLEOTIDE SEQUENCE</scope>
    <source>
        <strain evidence="3">S-191538</strain>
    </source>
</reference>
<keyword evidence="4" id="KW-1185">Reference proteome</keyword>
<feature type="region of interest" description="Disordered" evidence="1">
    <location>
        <begin position="28"/>
        <end position="53"/>
    </location>
</feature>
<feature type="region of interest" description="Disordered" evidence="1">
    <location>
        <begin position="61"/>
        <end position="80"/>
    </location>
</feature>
<dbReference type="PANTHER" id="PTHR46929:SF3">
    <property type="entry name" value="MYB_SANT-LIKE DOMAIN-CONTAINING PROTEIN"/>
    <property type="match status" value="1"/>
</dbReference>
<feature type="domain" description="Myb/SANT-like" evidence="2">
    <location>
        <begin position="238"/>
        <end position="332"/>
    </location>
</feature>
<dbReference type="Pfam" id="PF12776">
    <property type="entry name" value="Myb_DNA-bind_3"/>
    <property type="match status" value="1"/>
</dbReference>
<evidence type="ECO:0000313" key="4">
    <source>
        <dbReference type="Proteomes" id="UP001177140"/>
    </source>
</evidence>
<feature type="region of interest" description="Disordered" evidence="1">
    <location>
        <begin position="209"/>
        <end position="228"/>
    </location>
</feature>
<protein>
    <recommendedName>
        <fullName evidence="2">Myb/SANT-like domain-containing protein</fullName>
    </recommendedName>
</protein>
<sequence>MALQLRLSKSQIHQTPKTLIKFFSTATSLPEPTASSDEETTTTTTTTTRDSSLRSIFKGVVESNRTAPKQPPPSSSLFLDGPKDFEKKVESYFGNNSKHRRFTGGHYPKITVREGEENSDANEFRNSLSKLHTIKEDLFSKKKKNRFRDNSNSENWLSRVETGDPFESLGEVVKVKRNGDADRKELEVELEVEGAKAKEIGERAGLCNVSSGDDKLSPNVPSKSSSEVDNEGKGIIVRWSTTTDNILLDTLIDQATEGKKHGDSWEDKVWKVVADAISEKTHKEVSRKQIDNRLSIMRSEYRAFHELKEKSGFRWCPIKQNLTASDQQWNEFLAVDSANTKYKRFRDRGPKWDFVRLGIIFNKDADCYSHRKDDDSDKDNSEGTSDEKVSLIGMLKAMIREMTNTFVDKYSKSTSPLTIGVQLHEEVMKMDGFSADYLDRAFELLMRDIVGTRIFLIRNATYRRKMLESMRQKIGDI</sequence>
<evidence type="ECO:0000313" key="3">
    <source>
        <dbReference type="EMBL" id="MCL7032657.1"/>
    </source>
</evidence>
<dbReference type="Proteomes" id="UP001177140">
    <property type="component" value="Unassembled WGS sequence"/>
</dbReference>
<name>A0AA41V5D8_PAPNU</name>
<dbReference type="PANTHER" id="PTHR46929">
    <property type="entry name" value="EXPRESSED PROTEIN"/>
    <property type="match status" value="1"/>
</dbReference>
<dbReference type="EMBL" id="JAJJMA010125768">
    <property type="protein sequence ID" value="MCL7032657.1"/>
    <property type="molecule type" value="Genomic_DNA"/>
</dbReference>
<evidence type="ECO:0000259" key="2">
    <source>
        <dbReference type="Pfam" id="PF12776"/>
    </source>
</evidence>
<proteinExistence type="predicted"/>
<dbReference type="InterPro" id="IPR024752">
    <property type="entry name" value="Myb/SANT-like_dom"/>
</dbReference>
<evidence type="ECO:0000256" key="1">
    <source>
        <dbReference type="SAM" id="MobiDB-lite"/>
    </source>
</evidence>
<accession>A0AA41V5D8</accession>
<comment type="caution">
    <text evidence="3">The sequence shown here is derived from an EMBL/GenBank/DDBJ whole genome shotgun (WGS) entry which is preliminary data.</text>
</comment>
<dbReference type="AlphaFoldDB" id="A0AA41V5D8"/>
<organism evidence="3 4">
    <name type="scientific">Papaver nudicaule</name>
    <name type="common">Iceland poppy</name>
    <dbReference type="NCBI Taxonomy" id="74823"/>
    <lineage>
        <taxon>Eukaryota</taxon>
        <taxon>Viridiplantae</taxon>
        <taxon>Streptophyta</taxon>
        <taxon>Embryophyta</taxon>
        <taxon>Tracheophyta</taxon>
        <taxon>Spermatophyta</taxon>
        <taxon>Magnoliopsida</taxon>
        <taxon>Ranunculales</taxon>
        <taxon>Papaveraceae</taxon>
        <taxon>Papaveroideae</taxon>
        <taxon>Papaver</taxon>
    </lineage>
</organism>